<protein>
    <recommendedName>
        <fullName evidence="4">non-reducing end alpha-L-arabinofuranosidase</fullName>
        <ecNumber evidence="4">3.2.1.55</ecNumber>
    </recommendedName>
</protein>
<dbReference type="STRING" id="1198114.AciX9_1831"/>
<evidence type="ECO:0000256" key="4">
    <source>
        <dbReference type="ARBA" id="ARBA00012670"/>
    </source>
</evidence>
<comment type="catalytic activity">
    <reaction evidence="1">
        <text>Hydrolysis of terminal non-reducing alpha-L-arabinofuranoside residues in alpha-L-arabinosides.</text>
        <dbReference type="EC" id="3.2.1.55"/>
    </reaction>
</comment>
<dbReference type="PANTHER" id="PTHR43576:SF3">
    <property type="entry name" value="ALPHA-L-ARABINOFURANOSIDASE C"/>
    <property type="match status" value="1"/>
</dbReference>
<dbReference type="Proteomes" id="UP000000343">
    <property type="component" value="Chromosome"/>
</dbReference>
<dbReference type="InterPro" id="IPR013780">
    <property type="entry name" value="Glyco_hydro_b"/>
</dbReference>
<dbReference type="InterPro" id="IPR017853">
    <property type="entry name" value="GH"/>
</dbReference>
<evidence type="ECO:0000256" key="7">
    <source>
        <dbReference type="ARBA" id="ARBA00023295"/>
    </source>
</evidence>
<dbReference type="InterPro" id="IPR055235">
    <property type="entry name" value="ASD1_cat"/>
</dbReference>
<dbReference type="GO" id="GO:0000272">
    <property type="term" value="P:polysaccharide catabolic process"/>
    <property type="evidence" value="ECO:0007669"/>
    <property type="project" value="TreeGrafter"/>
</dbReference>
<dbReference type="eggNOG" id="COG3534">
    <property type="taxonomic scope" value="Bacteria"/>
</dbReference>
<dbReference type="Gene3D" id="3.20.20.80">
    <property type="entry name" value="Glycosidases"/>
    <property type="match status" value="1"/>
</dbReference>
<dbReference type="SUPFAM" id="SSF51011">
    <property type="entry name" value="Glycosyl hydrolase domain"/>
    <property type="match status" value="1"/>
</dbReference>
<dbReference type="KEGG" id="acm:AciX9_1831"/>
<dbReference type="EMBL" id="CP002480">
    <property type="protein sequence ID" value="ADW68878.1"/>
    <property type="molecule type" value="Genomic_DNA"/>
</dbReference>
<dbReference type="SUPFAM" id="SSF51445">
    <property type="entry name" value="(Trans)glycosidases"/>
    <property type="match status" value="1"/>
</dbReference>
<evidence type="ECO:0000256" key="1">
    <source>
        <dbReference type="ARBA" id="ARBA00001462"/>
    </source>
</evidence>
<accession>E8WZJ0</accession>
<dbReference type="PROSITE" id="PS51257">
    <property type="entry name" value="PROKAR_LIPOPROTEIN"/>
    <property type="match status" value="1"/>
</dbReference>
<dbReference type="EC" id="3.2.1.55" evidence="4"/>
<dbReference type="OrthoDB" id="9758333at2"/>
<evidence type="ECO:0000256" key="8">
    <source>
        <dbReference type="SAM" id="SignalP"/>
    </source>
</evidence>
<comment type="subunit">
    <text evidence="3">Homohexamer; trimer of dimers.</text>
</comment>
<dbReference type="HOGENOM" id="CLU_017810_0_0_0"/>
<organism evidence="11">
    <name type="scientific">Granulicella tundricola (strain ATCC BAA-1859 / DSM 23138 / MP5ACTX9)</name>
    <dbReference type="NCBI Taxonomy" id="1198114"/>
    <lineage>
        <taxon>Bacteria</taxon>
        <taxon>Pseudomonadati</taxon>
        <taxon>Acidobacteriota</taxon>
        <taxon>Terriglobia</taxon>
        <taxon>Terriglobales</taxon>
        <taxon>Acidobacteriaceae</taxon>
        <taxon>Granulicella</taxon>
    </lineage>
</organism>
<evidence type="ECO:0000256" key="2">
    <source>
        <dbReference type="ARBA" id="ARBA00007186"/>
    </source>
</evidence>
<keyword evidence="8" id="KW-0732">Signal</keyword>
<evidence type="ECO:0000313" key="10">
    <source>
        <dbReference type="EMBL" id="ADW68878.1"/>
    </source>
</evidence>
<dbReference type="SMART" id="SM00813">
    <property type="entry name" value="Alpha-L-AF_C"/>
    <property type="match status" value="1"/>
</dbReference>
<evidence type="ECO:0000256" key="5">
    <source>
        <dbReference type="ARBA" id="ARBA00022801"/>
    </source>
</evidence>
<dbReference type="Gene3D" id="2.60.40.1180">
    <property type="entry name" value="Golgi alpha-mannosidase II"/>
    <property type="match status" value="1"/>
</dbReference>
<reference evidence="11" key="1">
    <citation type="submission" date="2011-01" db="EMBL/GenBank/DDBJ databases">
        <title>Complete sequence of chromosome of Acidobacterium sp. MP5ACTX9.</title>
        <authorList>
            <consortium name="US DOE Joint Genome Institute"/>
            <person name="Lucas S."/>
            <person name="Copeland A."/>
            <person name="Lapidus A."/>
            <person name="Cheng J.-F."/>
            <person name="Goodwin L."/>
            <person name="Pitluck S."/>
            <person name="Teshima H."/>
            <person name="Detter J.C."/>
            <person name="Han C."/>
            <person name="Tapia R."/>
            <person name="Land M."/>
            <person name="Hauser L."/>
            <person name="Kyrpides N."/>
            <person name="Ivanova N."/>
            <person name="Ovchinnikova G."/>
            <person name="Pagani I."/>
            <person name="Rawat S.R."/>
            <person name="Mannisto M."/>
            <person name="Haggblom M.M."/>
            <person name="Woyke T."/>
        </authorList>
    </citation>
    <scope>NUCLEOTIDE SEQUENCE [LARGE SCALE GENOMIC DNA]</scope>
    <source>
        <strain evidence="11">MP5ACTX9</strain>
    </source>
</reference>
<keyword evidence="6" id="KW-0119">Carbohydrate metabolism</keyword>
<gene>
    <name evidence="10" type="ordered locus">AciX9_1831</name>
</gene>
<feature type="signal peptide" evidence="8">
    <location>
        <begin position="1"/>
        <end position="28"/>
    </location>
</feature>
<dbReference type="RefSeq" id="WP_013580197.1">
    <property type="nucleotide sequence ID" value="NC_015064.1"/>
</dbReference>
<dbReference type="GO" id="GO:0046556">
    <property type="term" value="F:alpha-L-arabinofuranosidase activity"/>
    <property type="evidence" value="ECO:0007669"/>
    <property type="project" value="UniProtKB-EC"/>
</dbReference>
<dbReference type="PaxDb" id="1198114-AciX9_1831"/>
<keyword evidence="5 10" id="KW-0378">Hydrolase</keyword>
<dbReference type="InterPro" id="IPR010720">
    <property type="entry name" value="Alpha-L-AF_C"/>
</dbReference>
<evidence type="ECO:0000259" key="9">
    <source>
        <dbReference type="SMART" id="SM00813"/>
    </source>
</evidence>
<name>E8WZJ0_GRATM</name>
<keyword evidence="11" id="KW-1185">Reference proteome</keyword>
<dbReference type="GO" id="GO:0046373">
    <property type="term" value="P:L-arabinose metabolic process"/>
    <property type="evidence" value="ECO:0007669"/>
    <property type="project" value="InterPro"/>
</dbReference>
<evidence type="ECO:0000313" key="11">
    <source>
        <dbReference type="Proteomes" id="UP000000343"/>
    </source>
</evidence>
<evidence type="ECO:0000256" key="3">
    <source>
        <dbReference type="ARBA" id="ARBA00011165"/>
    </source>
</evidence>
<keyword evidence="7 10" id="KW-0326">Glycosidase</keyword>
<dbReference type="Pfam" id="PF22848">
    <property type="entry name" value="ASD1_dom"/>
    <property type="match status" value="1"/>
</dbReference>
<proteinExistence type="inferred from homology"/>
<dbReference type="PANTHER" id="PTHR43576">
    <property type="entry name" value="ALPHA-L-ARABINOFURANOSIDASE C-RELATED"/>
    <property type="match status" value="1"/>
</dbReference>
<feature type="domain" description="Alpha-L-arabinofuranosidase C-terminal" evidence="9">
    <location>
        <begin position="483"/>
        <end position="674"/>
    </location>
</feature>
<dbReference type="AlphaFoldDB" id="E8WZJ0"/>
<dbReference type="Gene3D" id="2.60.120.260">
    <property type="entry name" value="Galactose-binding domain-like"/>
    <property type="match status" value="1"/>
</dbReference>
<sequence length="686" mass="75042">MVLKPLKFSLLCLTPAVLLGGACTLSGAQITESNPAANGPVHIKVSRPAHPQIIPEALFGSFLEPIRQSTYGGLWADAVVNPSFEDGLWSSNNIAQMLHERPELRRGSEVGLPLPWEPLERSQGSRYAPIRGDAANSYQSLLLMSLPGKEVGILQRLDLPVQRELTYKGNIWIKHVEGPETVSVSLRRRDHHDQTLASADIVASQATWTKYPFSLTLKPGNVAPLDPVDLVISLSNDARAQVDNVSLFPADAVDGMDPDVLNLARELHSPLVRFGGNFTSHYDWHDGLGPADKRISKLNLSWGIPEYNTFGTDEFLNFCRLINAQPQIALNLGTGHPQDAADWVRYVNEHWGDHKGGNLWELGNELWGDFQVGYPSMERVAAKTLATSQAIRAVDPHARLIATGADEDFFHDWDAQQLATPPDTFNYLSTHFVVNDNVQLAHASDQFRTQAALALPWGLADRMQAIKKQIADSGRPDVKVAFTEWLMVSDSHTGPHFSNLGGALFAGGFLNMVLRNSDAVGVSDMTGIIDFAGIVKKHGQAYGSPAYWVLRAYSSTHPHLLLAVQSDSPTYNVTHGIQRLPEISNVPYLDVIAAESADGKSLVLFCVNRHLTHAATAEVDLSAFGVKSGTARISTITGENILVENDEVNPNTVTPIMRSEAFKSKLTYTFPSKSVTVVEIPKDGLK</sequence>
<evidence type="ECO:0000256" key="6">
    <source>
        <dbReference type="ARBA" id="ARBA00023277"/>
    </source>
</evidence>
<feature type="chain" id="PRO_5003230108" description="non-reducing end alpha-L-arabinofuranosidase" evidence="8">
    <location>
        <begin position="29"/>
        <end position="686"/>
    </location>
</feature>
<dbReference type="Pfam" id="PF06964">
    <property type="entry name" value="Alpha-L-AF_C"/>
    <property type="match status" value="1"/>
</dbReference>
<comment type="similarity">
    <text evidence="2">Belongs to the glycosyl hydrolase 51 family.</text>
</comment>